<evidence type="ECO:0000313" key="2">
    <source>
        <dbReference type="Proteomes" id="UP000274131"/>
    </source>
</evidence>
<protein>
    <submittedName>
        <fullName evidence="3">Secreted protein</fullName>
    </submittedName>
</protein>
<dbReference type="EMBL" id="UXUI01012611">
    <property type="protein sequence ID" value="VDD96990.1"/>
    <property type="molecule type" value="Genomic_DNA"/>
</dbReference>
<name>A0A0N4VNJ5_ENTVE</name>
<sequence>MERRREERKDERFLLSQSFLFVYSETKIDEMETAVVAVGDRVSIKMFMVAVVAVVVVGDSAGGSRSGEVDGMDVVCYCFCCRVANDYSKNE</sequence>
<evidence type="ECO:0000313" key="3">
    <source>
        <dbReference type="WBParaSite" id="EVEC_0001255801-mRNA-1"/>
    </source>
</evidence>
<organism evidence="3">
    <name type="scientific">Enterobius vermicularis</name>
    <name type="common">Human pinworm</name>
    <dbReference type="NCBI Taxonomy" id="51028"/>
    <lineage>
        <taxon>Eukaryota</taxon>
        <taxon>Metazoa</taxon>
        <taxon>Ecdysozoa</taxon>
        <taxon>Nematoda</taxon>
        <taxon>Chromadorea</taxon>
        <taxon>Rhabditida</taxon>
        <taxon>Spirurina</taxon>
        <taxon>Oxyuridomorpha</taxon>
        <taxon>Oxyuroidea</taxon>
        <taxon>Oxyuridae</taxon>
        <taxon>Enterobius</taxon>
    </lineage>
</organism>
<proteinExistence type="predicted"/>
<gene>
    <name evidence="1" type="ORF">EVEC_LOCUS11741</name>
</gene>
<reference evidence="3" key="1">
    <citation type="submission" date="2017-02" db="UniProtKB">
        <authorList>
            <consortium name="WormBaseParasite"/>
        </authorList>
    </citation>
    <scope>IDENTIFICATION</scope>
</reference>
<keyword evidence="2" id="KW-1185">Reference proteome</keyword>
<evidence type="ECO:0000313" key="1">
    <source>
        <dbReference type="EMBL" id="VDD96990.1"/>
    </source>
</evidence>
<dbReference type="WBParaSite" id="EVEC_0001255801-mRNA-1">
    <property type="protein sequence ID" value="EVEC_0001255801-mRNA-1"/>
    <property type="gene ID" value="EVEC_0001255801"/>
</dbReference>
<dbReference type="AlphaFoldDB" id="A0A0N4VNJ5"/>
<dbReference type="Proteomes" id="UP000274131">
    <property type="component" value="Unassembled WGS sequence"/>
</dbReference>
<reference evidence="1 2" key="2">
    <citation type="submission" date="2018-10" db="EMBL/GenBank/DDBJ databases">
        <authorList>
            <consortium name="Pathogen Informatics"/>
        </authorList>
    </citation>
    <scope>NUCLEOTIDE SEQUENCE [LARGE SCALE GENOMIC DNA]</scope>
</reference>
<accession>A0A0N4VNJ5</accession>